<dbReference type="EMBL" id="SNSC02000005">
    <property type="protein sequence ID" value="TID24402.1"/>
    <property type="molecule type" value="Genomic_DNA"/>
</dbReference>
<evidence type="ECO:0000313" key="3">
    <source>
        <dbReference type="Proteomes" id="UP000298493"/>
    </source>
</evidence>
<gene>
    <name evidence="2" type="ORF">E6O75_ATG02767</name>
</gene>
<comment type="caution">
    <text evidence="2">The sequence shown here is derived from an EMBL/GenBank/DDBJ whole genome shotgun (WGS) entry which is preliminary data.</text>
</comment>
<protein>
    <submittedName>
        <fullName evidence="2">Uncharacterized protein</fullName>
    </submittedName>
</protein>
<name>A0A4Z1PP43_9PEZI</name>
<evidence type="ECO:0000313" key="2">
    <source>
        <dbReference type="EMBL" id="TID24402.1"/>
    </source>
</evidence>
<accession>A0A4Z1PP43</accession>
<keyword evidence="3" id="KW-1185">Reference proteome</keyword>
<proteinExistence type="predicted"/>
<feature type="region of interest" description="Disordered" evidence="1">
    <location>
        <begin position="71"/>
        <end position="100"/>
    </location>
</feature>
<dbReference type="AlphaFoldDB" id="A0A4Z1PP43"/>
<evidence type="ECO:0000256" key="1">
    <source>
        <dbReference type="SAM" id="MobiDB-lite"/>
    </source>
</evidence>
<reference evidence="2 3" key="1">
    <citation type="submission" date="2019-04" db="EMBL/GenBank/DDBJ databases">
        <title>High contiguity whole genome sequence and gene annotation resource for two Venturia nashicola isolates.</title>
        <authorList>
            <person name="Prokchorchik M."/>
            <person name="Won K."/>
            <person name="Lee Y."/>
            <person name="Choi E.D."/>
            <person name="Segonzac C."/>
            <person name="Sohn K.H."/>
        </authorList>
    </citation>
    <scope>NUCLEOTIDE SEQUENCE [LARGE SCALE GENOMIC DNA]</scope>
    <source>
        <strain evidence="2 3">PRI2</strain>
    </source>
</reference>
<dbReference type="Proteomes" id="UP000298493">
    <property type="component" value="Unassembled WGS sequence"/>
</dbReference>
<sequence>MAGCGNRSPFSPRLRFEHVAEPRMREPEPSSIIGLDHGIAWQTETTTGPLWVGGDVRRHVRCMATEPDFSLSRPWQTSGVSGMASDISGKASDTTDKIRP</sequence>
<organism evidence="2 3">
    <name type="scientific">Venturia nashicola</name>
    <dbReference type="NCBI Taxonomy" id="86259"/>
    <lineage>
        <taxon>Eukaryota</taxon>
        <taxon>Fungi</taxon>
        <taxon>Dikarya</taxon>
        <taxon>Ascomycota</taxon>
        <taxon>Pezizomycotina</taxon>
        <taxon>Dothideomycetes</taxon>
        <taxon>Pleosporomycetidae</taxon>
        <taxon>Venturiales</taxon>
        <taxon>Venturiaceae</taxon>
        <taxon>Venturia</taxon>
    </lineage>
</organism>